<dbReference type="GO" id="GO:0050661">
    <property type="term" value="F:NADP binding"/>
    <property type="evidence" value="ECO:0007669"/>
    <property type="project" value="InterPro"/>
</dbReference>
<dbReference type="Proteomes" id="UP001465755">
    <property type="component" value="Unassembled WGS sequence"/>
</dbReference>
<dbReference type="SUPFAM" id="SSF69075">
    <property type="entry name" value="Glutamyl tRNA-reductase dimerization domain"/>
    <property type="match status" value="1"/>
</dbReference>
<dbReference type="GO" id="GO:0006779">
    <property type="term" value="P:porphyrin-containing compound biosynthetic process"/>
    <property type="evidence" value="ECO:0007669"/>
    <property type="project" value="UniProtKB-KW"/>
</dbReference>
<evidence type="ECO:0000313" key="7">
    <source>
        <dbReference type="Proteomes" id="UP001465755"/>
    </source>
</evidence>
<dbReference type="InterPro" id="IPR036453">
    <property type="entry name" value="GluRdtase_dimer_dom_sf"/>
</dbReference>
<evidence type="ECO:0000259" key="4">
    <source>
        <dbReference type="Pfam" id="PF00745"/>
    </source>
</evidence>
<dbReference type="InterPro" id="IPR015896">
    <property type="entry name" value="4pyrrol_synth_GluRdtase_dimer"/>
</dbReference>
<dbReference type="SUPFAM" id="SSF51735">
    <property type="entry name" value="NAD(P)-binding Rossmann-fold domains"/>
    <property type="match status" value="1"/>
</dbReference>
<dbReference type="Pfam" id="PF05201">
    <property type="entry name" value="GlutR_N"/>
    <property type="match status" value="1"/>
</dbReference>
<name>A0AAW1NPV0_9CHLO</name>
<evidence type="ECO:0000256" key="3">
    <source>
        <dbReference type="ARBA" id="ARBA00023244"/>
    </source>
</evidence>
<dbReference type="HAMAP" id="MF_00087">
    <property type="entry name" value="Glu_tRNA_reductase"/>
    <property type="match status" value="1"/>
</dbReference>
<dbReference type="InterPro" id="IPR036343">
    <property type="entry name" value="GluRdtase_N_sf"/>
</dbReference>
<organism evidence="6 7">
    <name type="scientific">Symbiochloris irregularis</name>
    <dbReference type="NCBI Taxonomy" id="706552"/>
    <lineage>
        <taxon>Eukaryota</taxon>
        <taxon>Viridiplantae</taxon>
        <taxon>Chlorophyta</taxon>
        <taxon>core chlorophytes</taxon>
        <taxon>Trebouxiophyceae</taxon>
        <taxon>Trebouxiales</taxon>
        <taxon>Trebouxiaceae</taxon>
        <taxon>Symbiochloris</taxon>
    </lineage>
</organism>
<dbReference type="PANTHER" id="PTHR43120">
    <property type="entry name" value="GLUTAMYL-TRNA REDUCTASE 1, CHLOROPLASTIC"/>
    <property type="match status" value="1"/>
</dbReference>
<keyword evidence="7" id="KW-1185">Reference proteome</keyword>
<dbReference type="GO" id="GO:0008883">
    <property type="term" value="F:glutamyl-tRNA reductase activity"/>
    <property type="evidence" value="ECO:0007669"/>
    <property type="project" value="UniProtKB-EC"/>
</dbReference>
<gene>
    <name evidence="6" type="ORF">WJX73_010533</name>
</gene>
<evidence type="ECO:0008006" key="8">
    <source>
        <dbReference type="Google" id="ProtNLM"/>
    </source>
</evidence>
<dbReference type="Gene3D" id="3.30.460.30">
    <property type="entry name" value="Glutamyl-tRNA reductase, N-terminal domain"/>
    <property type="match status" value="1"/>
</dbReference>
<evidence type="ECO:0000259" key="5">
    <source>
        <dbReference type="Pfam" id="PF05201"/>
    </source>
</evidence>
<dbReference type="AlphaFoldDB" id="A0AAW1NPV0"/>
<evidence type="ECO:0000256" key="1">
    <source>
        <dbReference type="ARBA" id="ARBA00022857"/>
    </source>
</evidence>
<feature type="domain" description="Glutamyl-tRNA reductase N-terminal" evidence="5">
    <location>
        <begin position="27"/>
        <end position="129"/>
    </location>
</feature>
<dbReference type="EMBL" id="JALJOQ010000205">
    <property type="protein sequence ID" value="KAK9789587.1"/>
    <property type="molecule type" value="Genomic_DNA"/>
</dbReference>
<keyword evidence="3" id="KW-0627">Porphyrin biosynthesis</keyword>
<dbReference type="InterPro" id="IPR000343">
    <property type="entry name" value="4pyrrol_synth_GluRdtase"/>
</dbReference>
<evidence type="ECO:0000256" key="2">
    <source>
        <dbReference type="ARBA" id="ARBA00023002"/>
    </source>
</evidence>
<dbReference type="SUPFAM" id="SSF69742">
    <property type="entry name" value="Glutamyl tRNA-reductase catalytic, N-terminal domain"/>
    <property type="match status" value="1"/>
</dbReference>
<evidence type="ECO:0000313" key="6">
    <source>
        <dbReference type="EMBL" id="KAK9789587.1"/>
    </source>
</evidence>
<proteinExistence type="inferred from homology"/>
<dbReference type="PANTHER" id="PTHR43120:SF1">
    <property type="entry name" value="GLUTAMYL-TRNA REDUCTASE 1, CHLOROPLASTIC"/>
    <property type="match status" value="1"/>
</dbReference>
<comment type="caution">
    <text evidence="6">The sequence shown here is derived from an EMBL/GenBank/DDBJ whole genome shotgun (WGS) entry which is preliminary data.</text>
</comment>
<dbReference type="InterPro" id="IPR036291">
    <property type="entry name" value="NAD(P)-bd_dom_sf"/>
</dbReference>
<dbReference type="InterPro" id="IPR015895">
    <property type="entry name" value="4pyrrol_synth_GluRdtase_N"/>
</dbReference>
<sequence length="363" mass="40354">MKALDQMRRSSQLNRYAMEKKSSIIAIGLSVHQTPVDVREQLAIAEAEWPRAIAELVAYPHIEEAAVLSTCNRMELYVVALSRNRGIREVEEWMSRSSGLALQNLMPHLFCYTDRDATEHLLRVAGGCKEVVILNRSMPRAEALAAEFPEVDSDLRLMPELMRSVAEADVVFAASSSEEILVRAQDLQSMPPASDAVGNVRRFFDIAVPRNLASDINDAPSSRVFNVDDLKEVVAANKEGRRQAAAEAEVLLRQEQLAFEAWRDSLETVPTIKALRSKAEAIRAAELDKVLSKFGEGMSKKQVRAIEELSRGIVNKLLHGPMTALRCDGSDPNAVGETLANMDALERMFELSRFELPAGARRR</sequence>
<dbReference type="Pfam" id="PF00745">
    <property type="entry name" value="GlutR_dimer"/>
    <property type="match status" value="1"/>
</dbReference>
<reference evidence="6 7" key="1">
    <citation type="journal article" date="2024" name="Nat. Commun.">
        <title>Phylogenomics reveals the evolutionary origins of lichenization in chlorophyte algae.</title>
        <authorList>
            <person name="Puginier C."/>
            <person name="Libourel C."/>
            <person name="Otte J."/>
            <person name="Skaloud P."/>
            <person name="Haon M."/>
            <person name="Grisel S."/>
            <person name="Petersen M."/>
            <person name="Berrin J.G."/>
            <person name="Delaux P.M."/>
            <person name="Dal Grande F."/>
            <person name="Keller J."/>
        </authorList>
    </citation>
    <scope>NUCLEOTIDE SEQUENCE [LARGE SCALE GENOMIC DNA]</scope>
    <source>
        <strain evidence="6 7">SAG 2036</strain>
    </source>
</reference>
<keyword evidence="1" id="KW-0521">NADP</keyword>
<keyword evidence="2" id="KW-0560">Oxidoreductase</keyword>
<protein>
    <recommendedName>
        <fullName evidence="8">Glutamyl-tRNA reductase</fullName>
    </recommendedName>
</protein>
<dbReference type="PIRSF" id="PIRSF000445">
    <property type="entry name" value="4pyrrol_synth_GluRdtase"/>
    <property type="match status" value="1"/>
</dbReference>
<feature type="domain" description="Tetrapyrrole biosynthesis glutamyl-tRNA reductase dimerisation" evidence="4">
    <location>
        <begin position="247"/>
        <end position="351"/>
    </location>
</feature>
<accession>A0AAW1NPV0</accession>